<dbReference type="PROSITE" id="PS50240">
    <property type="entry name" value="TRYPSIN_DOM"/>
    <property type="match status" value="1"/>
</dbReference>
<dbReference type="PRINTS" id="PR00722">
    <property type="entry name" value="CHYMOTRYPSIN"/>
</dbReference>
<keyword evidence="2 5" id="KW-0378">Hydrolase</keyword>
<dbReference type="InterPro" id="IPR001254">
    <property type="entry name" value="Trypsin_dom"/>
</dbReference>
<evidence type="ECO:0000313" key="8">
    <source>
        <dbReference type="Proteomes" id="UP000683360"/>
    </source>
</evidence>
<protein>
    <submittedName>
        <fullName evidence="7">Fibrinolytic enzyme, isozyme C</fullName>
    </submittedName>
</protein>
<evidence type="ECO:0000256" key="5">
    <source>
        <dbReference type="RuleBase" id="RU363034"/>
    </source>
</evidence>
<evidence type="ECO:0000256" key="1">
    <source>
        <dbReference type="ARBA" id="ARBA00022670"/>
    </source>
</evidence>
<dbReference type="EMBL" id="CAJPWZ010003096">
    <property type="protein sequence ID" value="CAG2251659.1"/>
    <property type="molecule type" value="Genomic_DNA"/>
</dbReference>
<keyword evidence="4" id="KW-1015">Disulfide bond</keyword>
<dbReference type="SUPFAM" id="SSF50494">
    <property type="entry name" value="Trypsin-like serine proteases"/>
    <property type="match status" value="1"/>
</dbReference>
<dbReference type="FunFam" id="2.40.10.10:FF:000073">
    <property type="entry name" value="Trypsin alpha"/>
    <property type="match status" value="1"/>
</dbReference>
<reference evidence="7" key="1">
    <citation type="submission" date="2021-03" db="EMBL/GenBank/DDBJ databases">
        <authorList>
            <person name="Bekaert M."/>
        </authorList>
    </citation>
    <scope>NUCLEOTIDE SEQUENCE</scope>
</reference>
<keyword evidence="1 5" id="KW-0645">Protease</keyword>
<dbReference type="PROSITE" id="PS00134">
    <property type="entry name" value="TRYPSIN_HIS"/>
    <property type="match status" value="1"/>
</dbReference>
<feature type="domain" description="Peptidase S1" evidence="6">
    <location>
        <begin position="53"/>
        <end position="288"/>
    </location>
</feature>
<evidence type="ECO:0000259" key="6">
    <source>
        <dbReference type="PROSITE" id="PS50240"/>
    </source>
</evidence>
<keyword evidence="3 5" id="KW-0720">Serine protease</keyword>
<dbReference type="FunFam" id="2.40.10.10:FF:000036">
    <property type="entry name" value="Trypsin beta"/>
    <property type="match status" value="1"/>
</dbReference>
<dbReference type="InterPro" id="IPR018114">
    <property type="entry name" value="TRYPSIN_HIS"/>
</dbReference>
<comment type="caution">
    <text evidence="7">The sequence shown here is derived from an EMBL/GenBank/DDBJ whole genome shotgun (WGS) entry which is preliminary data.</text>
</comment>
<dbReference type="AlphaFoldDB" id="A0A8S3V5F6"/>
<dbReference type="PANTHER" id="PTHR24250:SF50">
    <property type="entry name" value="PEPTIDASE S1 DOMAIN-CONTAINING PROTEIN"/>
    <property type="match status" value="1"/>
</dbReference>
<gene>
    <name evidence="7" type="ORF">MEDL_63301</name>
</gene>
<organism evidence="7 8">
    <name type="scientific">Mytilus edulis</name>
    <name type="common">Blue mussel</name>
    <dbReference type="NCBI Taxonomy" id="6550"/>
    <lineage>
        <taxon>Eukaryota</taxon>
        <taxon>Metazoa</taxon>
        <taxon>Spiralia</taxon>
        <taxon>Lophotrochozoa</taxon>
        <taxon>Mollusca</taxon>
        <taxon>Bivalvia</taxon>
        <taxon>Autobranchia</taxon>
        <taxon>Pteriomorphia</taxon>
        <taxon>Mytilida</taxon>
        <taxon>Mytiloidea</taxon>
        <taxon>Mytilidae</taxon>
        <taxon>Mytilinae</taxon>
        <taxon>Mytilus</taxon>
    </lineage>
</organism>
<dbReference type="GO" id="GO:0004252">
    <property type="term" value="F:serine-type endopeptidase activity"/>
    <property type="evidence" value="ECO:0007669"/>
    <property type="project" value="InterPro"/>
</dbReference>
<evidence type="ECO:0000256" key="2">
    <source>
        <dbReference type="ARBA" id="ARBA00022801"/>
    </source>
</evidence>
<dbReference type="PANTHER" id="PTHR24250">
    <property type="entry name" value="CHYMOTRYPSIN-RELATED"/>
    <property type="match status" value="1"/>
</dbReference>
<dbReference type="Proteomes" id="UP000683360">
    <property type="component" value="Unassembled WGS sequence"/>
</dbReference>
<dbReference type="OrthoDB" id="6267810at2759"/>
<dbReference type="InterPro" id="IPR033116">
    <property type="entry name" value="TRYPSIN_SER"/>
</dbReference>
<dbReference type="PROSITE" id="PS00135">
    <property type="entry name" value="TRYPSIN_SER"/>
    <property type="match status" value="1"/>
</dbReference>
<dbReference type="Pfam" id="PF00089">
    <property type="entry name" value="Trypsin"/>
    <property type="match status" value="1"/>
</dbReference>
<evidence type="ECO:0000256" key="4">
    <source>
        <dbReference type="ARBA" id="ARBA00023157"/>
    </source>
</evidence>
<dbReference type="InterPro" id="IPR001314">
    <property type="entry name" value="Peptidase_S1A"/>
</dbReference>
<name>A0A8S3V5F6_MYTED</name>
<dbReference type="InterPro" id="IPR009003">
    <property type="entry name" value="Peptidase_S1_PA"/>
</dbReference>
<dbReference type="InterPro" id="IPR043504">
    <property type="entry name" value="Peptidase_S1_PA_chymotrypsin"/>
</dbReference>
<dbReference type="SMART" id="SM00020">
    <property type="entry name" value="Tryp_SPc"/>
    <property type="match status" value="1"/>
</dbReference>
<keyword evidence="8" id="KW-1185">Reference proteome</keyword>
<dbReference type="CDD" id="cd00190">
    <property type="entry name" value="Tryp_SPc"/>
    <property type="match status" value="1"/>
</dbReference>
<dbReference type="Gene3D" id="2.40.10.10">
    <property type="entry name" value="Trypsin-like serine proteases"/>
    <property type="match status" value="2"/>
</dbReference>
<dbReference type="GO" id="GO:0006508">
    <property type="term" value="P:proteolysis"/>
    <property type="evidence" value="ECO:0007669"/>
    <property type="project" value="UniProtKB-KW"/>
</dbReference>
<accession>A0A8S3V5F6</accession>
<sequence>MMYIGGSQSEQNHDANRCPPSLCGNAEVLQIWQPGKDLMNEDNFKHLTNTSRIIQGQDADIADFPWQVSLRTSSDSHTCGGIILTDTWILTAAHCTQGSGYTIRVGDTNRNNGERYQVRRVINHANYNDGSGTISNDISLIELSSSLSFGSTVAPISLPPAGQLFESASCVITGWGRTCGTCGLPTTLQKLNTLALRNTECANYMRPISGVNLLSSHICVHNQNSNPQDGACNGDSGGPMTCTVSGQTYVAGVTSWVISSQSTGCLPDYPSVYTRVTSFLSWIRLYVSGV</sequence>
<evidence type="ECO:0000256" key="3">
    <source>
        <dbReference type="ARBA" id="ARBA00022825"/>
    </source>
</evidence>
<evidence type="ECO:0000313" key="7">
    <source>
        <dbReference type="EMBL" id="CAG2251659.1"/>
    </source>
</evidence>
<proteinExistence type="predicted"/>